<dbReference type="UniPathway" id="UPA00204"/>
<reference evidence="14" key="1">
    <citation type="submission" date="2019-11" db="EMBL/GenBank/DDBJ databases">
        <title>Isolation and characterization of two novel species in the genus Thiomicrorhabdus.</title>
        <authorList>
            <person name="Mochizuki J."/>
            <person name="Kojima H."/>
            <person name="Fukui M."/>
        </authorList>
    </citation>
    <scope>NUCLEOTIDE SEQUENCE [LARGE SCALE GENOMIC DNA]</scope>
    <source>
        <strain evidence="14">AkT22</strain>
    </source>
</reference>
<name>A0A6F8PQ74_9GAMM</name>
<evidence type="ECO:0000256" key="9">
    <source>
        <dbReference type="PIRSR" id="PIRSR600101-1"/>
    </source>
</evidence>
<dbReference type="GO" id="GO:0006751">
    <property type="term" value="P:glutathione catabolic process"/>
    <property type="evidence" value="ECO:0007669"/>
    <property type="project" value="UniProtKB-UniRule"/>
</dbReference>
<dbReference type="Proteomes" id="UP000501466">
    <property type="component" value="Chromosome"/>
</dbReference>
<dbReference type="AlphaFoldDB" id="A0A6F8PQ74"/>
<comment type="catalytic activity">
    <reaction evidence="8 11">
        <text>an N-terminal (5-L-glutamyl)-[peptide] + an alpha-amino acid = 5-L-glutamyl amino acid + an N-terminal L-alpha-aminoacyl-[peptide]</text>
        <dbReference type="Rhea" id="RHEA:23904"/>
        <dbReference type="Rhea" id="RHEA-COMP:9780"/>
        <dbReference type="Rhea" id="RHEA-COMP:9795"/>
        <dbReference type="ChEBI" id="CHEBI:77644"/>
        <dbReference type="ChEBI" id="CHEBI:78597"/>
        <dbReference type="ChEBI" id="CHEBI:78599"/>
        <dbReference type="ChEBI" id="CHEBI:78608"/>
        <dbReference type="EC" id="2.3.2.2"/>
    </reaction>
</comment>
<dbReference type="PRINTS" id="PR01210">
    <property type="entry name" value="GGTRANSPTASE"/>
</dbReference>
<feature type="binding site" evidence="10">
    <location>
        <position position="89"/>
    </location>
    <ligand>
        <name>L-glutamate</name>
        <dbReference type="ChEBI" id="CHEBI:29985"/>
    </ligand>
</feature>
<sequence length="563" mass="61352">MKTILKIFLPLLLVFFLKDINAKQAAVAMPDAFSAKVAEQVLKSGGNAVDAAVAASFVLAVTYPEAGNLGGGGFMTLVVKQKPYFLDYREKAPKGAFRDLYLDANKQVIPHRSLVGYQASGVPGTVAGMWAAHQKFGKKPWAKLLQPAIDLAEKGFKVPRGLANTADWYQTWVANKSTDELNFESYFGDLKAGTIKKQPLLAATLQRLAKDGADEFYQGETAKMIASQMVKHQGLISLEDLKAYQPVWREPIVGHWQGRQIISAPPPSSGGIALVQLLKMKSVLKPQLDRALVKSSYSGMTDFALKTHFYAELEKRVYADRAHYLGDPDFIKVPSESLLSDDYLKSRAQNVLLDGISETEAIQPGKIESAETTHFSIIDAQGNAVANTTTLNMPFGSGVVIEGAGFLMNNEMDDFSTKPGVANIFGVVGGSANEIAPEKRMLSSMSPTIVMQGKQVEMVLGTPGGSSIITSVFQTIVNVVDEKMTAQQAVDAPRVHHQLLPKDVIYFNPSLKPEDEESLTLMGYQLKKNDYLGDIQLIVQQNGQLNGASDYRGRGVAKVFNLQ</sequence>
<dbReference type="Gene3D" id="1.10.246.130">
    <property type="match status" value="1"/>
</dbReference>
<evidence type="ECO:0000256" key="10">
    <source>
        <dbReference type="PIRSR" id="PIRSR600101-2"/>
    </source>
</evidence>
<dbReference type="NCBIfam" id="TIGR00066">
    <property type="entry name" value="g_glut_trans"/>
    <property type="match status" value="1"/>
</dbReference>
<dbReference type="Pfam" id="PF01019">
    <property type="entry name" value="G_glu_transpept"/>
    <property type="match status" value="1"/>
</dbReference>
<evidence type="ECO:0000313" key="13">
    <source>
        <dbReference type="EMBL" id="BBP44273.1"/>
    </source>
</evidence>
<evidence type="ECO:0000256" key="11">
    <source>
        <dbReference type="RuleBase" id="RU368036"/>
    </source>
</evidence>
<dbReference type="InterPro" id="IPR029055">
    <property type="entry name" value="Ntn_hydrolases_N"/>
</dbReference>
<evidence type="ECO:0000256" key="2">
    <source>
        <dbReference type="ARBA" id="ARBA00001089"/>
    </source>
</evidence>
<evidence type="ECO:0000256" key="8">
    <source>
        <dbReference type="ARBA" id="ARBA00047417"/>
    </source>
</evidence>
<feature type="binding site" evidence="10">
    <location>
        <position position="465"/>
    </location>
    <ligand>
        <name>L-glutamate</name>
        <dbReference type="ChEBI" id="CHEBI:29985"/>
    </ligand>
</feature>
<feature type="active site" description="Nucleophile" evidence="9">
    <location>
        <position position="372"/>
    </location>
</feature>
<dbReference type="RefSeq" id="WP_173292005.1">
    <property type="nucleotide sequence ID" value="NZ_AP021888.1"/>
</dbReference>
<dbReference type="InterPro" id="IPR043137">
    <property type="entry name" value="GGT_ssub_C"/>
</dbReference>
<keyword evidence="6 11" id="KW-0865">Zymogen</keyword>
<feature type="binding site" evidence="10">
    <location>
        <position position="414"/>
    </location>
    <ligand>
        <name>L-glutamate</name>
        <dbReference type="ChEBI" id="CHEBI:29985"/>
    </ligand>
</feature>
<evidence type="ECO:0000256" key="1">
    <source>
        <dbReference type="ARBA" id="ARBA00001049"/>
    </source>
</evidence>
<dbReference type="InterPro" id="IPR043138">
    <property type="entry name" value="GGT_lsub"/>
</dbReference>
<keyword evidence="14" id="KW-1185">Reference proteome</keyword>
<evidence type="ECO:0000256" key="5">
    <source>
        <dbReference type="ARBA" id="ARBA00022801"/>
    </source>
</evidence>
<evidence type="ECO:0000256" key="4">
    <source>
        <dbReference type="ARBA" id="ARBA00022679"/>
    </source>
</evidence>
<dbReference type="Gene3D" id="3.60.20.40">
    <property type="match status" value="1"/>
</dbReference>
<organism evidence="13 14">
    <name type="scientific">Thiosulfativibrio zosterae</name>
    <dbReference type="NCBI Taxonomy" id="2675053"/>
    <lineage>
        <taxon>Bacteria</taxon>
        <taxon>Pseudomonadati</taxon>
        <taxon>Pseudomonadota</taxon>
        <taxon>Gammaproteobacteria</taxon>
        <taxon>Thiotrichales</taxon>
        <taxon>Piscirickettsiaceae</taxon>
        <taxon>Thiosulfativibrio</taxon>
    </lineage>
</organism>
<dbReference type="SUPFAM" id="SSF56235">
    <property type="entry name" value="N-terminal nucleophile aminohydrolases (Ntn hydrolases)"/>
    <property type="match status" value="1"/>
</dbReference>
<dbReference type="KEGG" id="tzo:THMIRHAT_20190"/>
<feature type="signal peptide" evidence="12">
    <location>
        <begin position="1"/>
        <end position="25"/>
    </location>
</feature>
<evidence type="ECO:0000256" key="3">
    <source>
        <dbReference type="ARBA" id="ARBA00009381"/>
    </source>
</evidence>
<dbReference type="PROSITE" id="PS00462">
    <property type="entry name" value="G_GLU_TRANSPEPTIDASE"/>
    <property type="match status" value="1"/>
</dbReference>
<keyword evidence="7 11" id="KW-0012">Acyltransferase</keyword>
<accession>A0A6F8PQ74</accession>
<dbReference type="EC" id="3.4.19.13" evidence="11"/>
<dbReference type="GO" id="GO:0006750">
    <property type="term" value="P:glutathione biosynthetic process"/>
    <property type="evidence" value="ECO:0007669"/>
    <property type="project" value="UniProtKB-KW"/>
</dbReference>
<keyword evidence="5 11" id="KW-0378">Hydrolase</keyword>
<comment type="similarity">
    <text evidence="3 11">Belongs to the gamma-glutamyltransferase family.</text>
</comment>
<evidence type="ECO:0000256" key="6">
    <source>
        <dbReference type="ARBA" id="ARBA00023145"/>
    </source>
</evidence>
<dbReference type="InterPro" id="IPR055262">
    <property type="entry name" value="GGT_CS"/>
</dbReference>
<evidence type="ECO:0000256" key="7">
    <source>
        <dbReference type="ARBA" id="ARBA00023315"/>
    </source>
</evidence>
<dbReference type="PANTHER" id="PTHR43199:SF1">
    <property type="entry name" value="GLUTATHIONE HYDROLASE PROENZYME"/>
    <property type="match status" value="1"/>
</dbReference>
<dbReference type="PANTHER" id="PTHR43199">
    <property type="entry name" value="GLUTATHIONE HYDROLASE"/>
    <property type="match status" value="1"/>
</dbReference>
<comment type="subunit">
    <text evidence="11">This enzyme consists of two polypeptide chains, which are synthesized in precursor form from a single polypeptide.</text>
</comment>
<keyword evidence="11" id="KW-0317">Glutathione biosynthesis</keyword>
<evidence type="ECO:0000313" key="14">
    <source>
        <dbReference type="Proteomes" id="UP000501466"/>
    </source>
</evidence>
<dbReference type="InterPro" id="IPR000101">
    <property type="entry name" value="GGT_peptidase"/>
</dbReference>
<comment type="PTM">
    <text evidence="11">Cleaved by autocatalysis into a large and a small subunit.</text>
</comment>
<comment type="catalytic activity">
    <reaction evidence="1 11">
        <text>an S-substituted glutathione + H2O = an S-substituted L-cysteinylglycine + L-glutamate</text>
        <dbReference type="Rhea" id="RHEA:59468"/>
        <dbReference type="ChEBI" id="CHEBI:15377"/>
        <dbReference type="ChEBI" id="CHEBI:29985"/>
        <dbReference type="ChEBI" id="CHEBI:90779"/>
        <dbReference type="ChEBI" id="CHEBI:143103"/>
        <dbReference type="EC" id="3.4.19.13"/>
    </reaction>
</comment>
<comment type="catalytic activity">
    <reaction evidence="2 11">
        <text>glutathione + H2O = L-cysteinylglycine + L-glutamate</text>
        <dbReference type="Rhea" id="RHEA:28807"/>
        <dbReference type="ChEBI" id="CHEBI:15377"/>
        <dbReference type="ChEBI" id="CHEBI:29985"/>
        <dbReference type="ChEBI" id="CHEBI:57925"/>
        <dbReference type="ChEBI" id="CHEBI:61694"/>
        <dbReference type="EC" id="3.4.19.13"/>
    </reaction>
</comment>
<keyword evidence="4 11" id="KW-0808">Transferase</keyword>
<proteinExistence type="inferred from homology"/>
<dbReference type="GO" id="GO:0103068">
    <property type="term" value="F:leukotriene C4 gamma-glutamyl transferase activity"/>
    <property type="evidence" value="ECO:0007669"/>
    <property type="project" value="UniProtKB-EC"/>
</dbReference>
<dbReference type="InterPro" id="IPR051792">
    <property type="entry name" value="GGT_bact"/>
</dbReference>
<keyword evidence="12" id="KW-0732">Signal</keyword>
<gene>
    <name evidence="13" type="primary">ggt</name>
    <name evidence="13" type="ORF">THMIRHAT_20190</name>
</gene>
<feature type="binding site" evidence="10">
    <location>
        <begin position="390"/>
        <end position="392"/>
    </location>
    <ligand>
        <name>L-glutamate</name>
        <dbReference type="ChEBI" id="CHEBI:29985"/>
    </ligand>
</feature>
<feature type="chain" id="PRO_5026242401" description="Glutathione hydrolase proenzyme" evidence="12">
    <location>
        <begin position="26"/>
        <end position="563"/>
    </location>
</feature>
<dbReference type="EC" id="2.3.2.2" evidence="11"/>
<comment type="pathway">
    <text evidence="11">Sulfur metabolism; glutathione metabolism.</text>
</comment>
<protein>
    <recommendedName>
        <fullName evidence="11">Glutathione hydrolase proenzyme</fullName>
        <ecNumber evidence="11">2.3.2.2</ecNumber>
        <ecNumber evidence="11">3.4.19.13</ecNumber>
    </recommendedName>
    <component>
        <recommendedName>
            <fullName evidence="11">Glutathione hydrolase large chain</fullName>
        </recommendedName>
    </component>
    <component>
        <recommendedName>
            <fullName evidence="11">Glutathione hydrolase small chain</fullName>
        </recommendedName>
    </component>
</protein>
<dbReference type="GO" id="GO:0036374">
    <property type="term" value="F:glutathione hydrolase activity"/>
    <property type="evidence" value="ECO:0007669"/>
    <property type="project" value="UniProtKB-UniRule"/>
</dbReference>
<dbReference type="EMBL" id="AP021888">
    <property type="protein sequence ID" value="BBP44273.1"/>
    <property type="molecule type" value="Genomic_DNA"/>
</dbReference>
<evidence type="ECO:0000256" key="12">
    <source>
        <dbReference type="SAM" id="SignalP"/>
    </source>
</evidence>
<feature type="binding site" evidence="10">
    <location>
        <begin position="443"/>
        <end position="444"/>
    </location>
    <ligand>
        <name>L-glutamate</name>
        <dbReference type="ChEBI" id="CHEBI:29985"/>
    </ligand>
</feature>